<dbReference type="InterPro" id="IPR023299">
    <property type="entry name" value="ATPase_P-typ_cyto_dom_N"/>
</dbReference>
<dbReference type="NCBIfam" id="TIGR01512">
    <property type="entry name" value="ATPase-IB2_Cd"/>
    <property type="match status" value="1"/>
</dbReference>
<evidence type="ECO:0000313" key="16">
    <source>
        <dbReference type="EMBL" id="MTD29084.1"/>
    </source>
</evidence>
<dbReference type="PROSITE" id="PS00154">
    <property type="entry name" value="ATPASE_E1_E2"/>
    <property type="match status" value="1"/>
</dbReference>
<dbReference type="GO" id="GO:0046872">
    <property type="term" value="F:metal ion binding"/>
    <property type="evidence" value="ECO:0007669"/>
    <property type="project" value="UniProtKB-KW"/>
</dbReference>
<dbReference type="RefSeq" id="WP_154754327.1">
    <property type="nucleotide sequence ID" value="NZ_CP046509.1"/>
</dbReference>
<evidence type="ECO:0000256" key="8">
    <source>
        <dbReference type="ARBA" id="ARBA00022840"/>
    </source>
</evidence>
<dbReference type="InterPro" id="IPR018303">
    <property type="entry name" value="ATPase_P-typ_P_site"/>
</dbReference>
<keyword evidence="9" id="KW-1278">Translocase</keyword>
<dbReference type="Gene3D" id="1.20.1110.10">
    <property type="entry name" value="Calcium-transporting ATPase, transmembrane domain"/>
    <property type="match status" value="1"/>
</dbReference>
<dbReference type="SUPFAM" id="SSF81665">
    <property type="entry name" value="Calcium ATPase, transmembrane domain M"/>
    <property type="match status" value="1"/>
</dbReference>
<keyword evidence="17" id="KW-0378">Hydrolase</keyword>
<feature type="transmembrane region" description="Helical" evidence="14">
    <location>
        <begin position="405"/>
        <end position="431"/>
    </location>
</feature>
<dbReference type="GO" id="GO:0016887">
    <property type="term" value="F:ATP hydrolysis activity"/>
    <property type="evidence" value="ECO:0007669"/>
    <property type="project" value="InterPro"/>
</dbReference>
<dbReference type="GO" id="GO:0005886">
    <property type="term" value="C:plasma membrane"/>
    <property type="evidence" value="ECO:0007669"/>
    <property type="project" value="UniProtKB-SubCell"/>
</dbReference>
<dbReference type="InterPro" id="IPR036412">
    <property type="entry name" value="HAD-like_sf"/>
</dbReference>
<dbReference type="GO" id="GO:0005524">
    <property type="term" value="F:ATP binding"/>
    <property type="evidence" value="ECO:0007669"/>
    <property type="project" value="UniProtKB-UniRule"/>
</dbReference>
<keyword evidence="11 14" id="KW-0472">Membrane</keyword>
<dbReference type="GO" id="GO:0015086">
    <property type="term" value="F:cadmium ion transmembrane transporter activity"/>
    <property type="evidence" value="ECO:0007669"/>
    <property type="project" value="TreeGrafter"/>
</dbReference>
<dbReference type="InterPro" id="IPR023214">
    <property type="entry name" value="HAD_sf"/>
</dbReference>
<comment type="subcellular location">
    <subcellularLocation>
        <location evidence="1">Cell membrane</location>
        <topology evidence="1">Multi-pass membrane protein</topology>
    </subcellularLocation>
</comment>
<dbReference type="InterPro" id="IPR006121">
    <property type="entry name" value="HMA_dom"/>
</dbReference>
<evidence type="ECO:0000256" key="7">
    <source>
        <dbReference type="ARBA" id="ARBA00022741"/>
    </source>
</evidence>
<dbReference type="Proteomes" id="UP000480164">
    <property type="component" value="Unassembled WGS sequence"/>
</dbReference>
<feature type="transmembrane region" description="Helical" evidence="14">
    <location>
        <begin position="373"/>
        <end position="393"/>
    </location>
</feature>
<proteinExistence type="inferred from homology"/>
<dbReference type="NCBIfam" id="TIGR01525">
    <property type="entry name" value="ATPase-IB_hvy"/>
    <property type="match status" value="1"/>
</dbReference>
<dbReference type="InterPro" id="IPR059000">
    <property type="entry name" value="ATPase_P-type_domA"/>
</dbReference>
<keyword evidence="8 14" id="KW-0067">ATP-binding</keyword>
<keyword evidence="4" id="KW-0597">Phosphoprotein</keyword>
<dbReference type="EMBL" id="WLZX01000012">
    <property type="protein sequence ID" value="MTD29084.1"/>
    <property type="molecule type" value="Genomic_DNA"/>
</dbReference>
<dbReference type="InterPro" id="IPR008250">
    <property type="entry name" value="ATPase_P-typ_transduc_dom_A_sf"/>
</dbReference>
<feature type="transmembrane region" description="Helical" evidence="14">
    <location>
        <begin position="208"/>
        <end position="233"/>
    </location>
</feature>
<dbReference type="PRINTS" id="PR00941">
    <property type="entry name" value="CDATPASE"/>
</dbReference>
<evidence type="ECO:0000256" key="14">
    <source>
        <dbReference type="RuleBase" id="RU362081"/>
    </source>
</evidence>
<dbReference type="InterPro" id="IPR051014">
    <property type="entry name" value="Cation_Transport_ATPase_IB"/>
</dbReference>
<dbReference type="InterPro" id="IPR017969">
    <property type="entry name" value="Heavy-metal-associated_CS"/>
</dbReference>
<dbReference type="InterPro" id="IPR036163">
    <property type="entry name" value="HMA_dom_sf"/>
</dbReference>
<keyword evidence="5 14" id="KW-0812">Transmembrane</keyword>
<evidence type="ECO:0000256" key="11">
    <source>
        <dbReference type="ARBA" id="ARBA00023136"/>
    </source>
</evidence>
<sequence length="755" mass="79380">MHQHSSCSCGHHHASKPHGCSIHPRPVIQKITSISAVSVEAPCCEESTCCSGPDPDDEADRGTGAVSFSWQIAGMDCPSCARKVETAVKKLPEVSQARVIFSSEKLLVDASSDIRNEIEQAVVLAGFQLRRSDAPAPAKAGKSFWQENLSLIVLAVMMAASWLLNSMNHPAGTLAFTLTTLFGVWPIGRSALRLMRSGSPFSIETLMTVAALGALFIGATAEAAMVLLLFMLGERLESFAAGRARKGVTALMALKPDTALRLRSGQRESVAVNDLRPGDVIEVAAGSRLPTDARLLSAFASFDESALTGESVPVERQKNETIAAGCLSVDRLVQLEVVSEPGKSAIDRILHLIEEAEERRAPIERFLDRFSRIYTPAIIALALAVVLVPPLLLGAEWQPWIYKGLTLLLIGCPCALVISTPAAITSGLAAAARHGALIKGGAALESLGSVRTVAFDKTGTLTEGKPQVTAILPLAGMDENQLLANAAAIEQGSSHPLALAIVAAATTRELQLPPTDSQRALAGSGVEAKVSGRLLTISSPSKLPGDLLAPERERVEKLESAGNTVVLMHDGQQLMGIIALRDTLRADARAALDELKALGIQSVMLTGDNPRAAASIASELNIDYRAGLLPEDKVAAISELNQQHPVAMVGDGINDAPAMKAATIGIAMGSGSDVALETADAALTHNRLNGLATMIRLSRATHANIRQNVALALGLKGIFLVTTLLGITGLWLAVLADSGATALVTANALRLLRKK</sequence>
<dbReference type="InterPro" id="IPR001757">
    <property type="entry name" value="P_typ_ATPase"/>
</dbReference>
<evidence type="ECO:0000256" key="12">
    <source>
        <dbReference type="ARBA" id="ARBA00039097"/>
    </source>
</evidence>
<reference evidence="16 19" key="1">
    <citation type="submission" date="2019-11" db="EMBL/GenBank/DDBJ databases">
        <title>Erwinia sp. nov., isolated from feces of birds in Tibet plateau of China.</title>
        <authorList>
            <person name="Ge Y."/>
        </authorList>
    </citation>
    <scope>NUCLEOTIDE SEQUENCE [LARGE SCALE GENOMIC DNA]</scope>
    <source>
        <strain evidence="16 19">J316</strain>
    </source>
</reference>
<evidence type="ECO:0000256" key="2">
    <source>
        <dbReference type="ARBA" id="ARBA00006024"/>
    </source>
</evidence>
<dbReference type="InterPro" id="IPR023298">
    <property type="entry name" value="ATPase_P-typ_TM_dom_sf"/>
</dbReference>
<evidence type="ECO:0000256" key="1">
    <source>
        <dbReference type="ARBA" id="ARBA00004651"/>
    </source>
</evidence>
<keyword evidence="10 14" id="KW-1133">Transmembrane helix</keyword>
<dbReference type="EC" id="7.2.2.12" evidence="12"/>
<dbReference type="Gene3D" id="3.40.50.1000">
    <property type="entry name" value="HAD superfamily/HAD-like"/>
    <property type="match status" value="1"/>
</dbReference>
<keyword evidence="19" id="KW-1185">Reference proteome</keyword>
<evidence type="ECO:0000313" key="19">
    <source>
        <dbReference type="Proteomes" id="UP000480164"/>
    </source>
</evidence>
<evidence type="ECO:0000256" key="5">
    <source>
        <dbReference type="ARBA" id="ARBA00022692"/>
    </source>
</evidence>
<dbReference type="PANTHER" id="PTHR48085:SF5">
    <property type="entry name" value="CADMIUM_ZINC-TRANSPORTING ATPASE HMA4-RELATED"/>
    <property type="match status" value="1"/>
</dbReference>
<dbReference type="PROSITE" id="PS01047">
    <property type="entry name" value="HMA_1"/>
    <property type="match status" value="1"/>
</dbReference>
<feature type="transmembrane region" description="Helical" evidence="14">
    <location>
        <begin position="171"/>
        <end position="188"/>
    </location>
</feature>
<comment type="similarity">
    <text evidence="2 14">Belongs to the cation transport ATPase (P-type) (TC 3.A.3) family. Type IB subfamily.</text>
</comment>
<accession>A0A6L6GUL2</accession>
<dbReference type="SFLD" id="SFLDG00002">
    <property type="entry name" value="C1.7:_P-type_atpase_like"/>
    <property type="match status" value="1"/>
</dbReference>
<accession>A0A6I6EVA4</accession>
<comment type="catalytic activity">
    <reaction evidence="13">
        <text>Zn(2+)(in) + ATP + H2O = Zn(2+)(out) + ADP + phosphate + H(+)</text>
        <dbReference type="Rhea" id="RHEA:20621"/>
        <dbReference type="ChEBI" id="CHEBI:15377"/>
        <dbReference type="ChEBI" id="CHEBI:15378"/>
        <dbReference type="ChEBI" id="CHEBI:29105"/>
        <dbReference type="ChEBI" id="CHEBI:30616"/>
        <dbReference type="ChEBI" id="CHEBI:43474"/>
        <dbReference type="ChEBI" id="CHEBI:456216"/>
        <dbReference type="EC" id="7.2.2.12"/>
    </reaction>
</comment>
<dbReference type="CDD" id="cd07546">
    <property type="entry name" value="P-type_ATPase_Pb_Zn_Cd2-like"/>
    <property type="match status" value="1"/>
</dbReference>
<dbReference type="SUPFAM" id="SSF56784">
    <property type="entry name" value="HAD-like"/>
    <property type="match status" value="1"/>
</dbReference>
<evidence type="ECO:0000256" key="10">
    <source>
        <dbReference type="ARBA" id="ARBA00022989"/>
    </source>
</evidence>
<dbReference type="KEGG" id="erwi:GN242_01225"/>
<keyword evidence="7 14" id="KW-0547">Nucleotide-binding</keyword>
<dbReference type="AlphaFoldDB" id="A0A6I6EVA4"/>
<dbReference type="InterPro" id="IPR027256">
    <property type="entry name" value="P-typ_ATPase_IB"/>
</dbReference>
<keyword evidence="3 14" id="KW-1003">Cell membrane</keyword>
<evidence type="ECO:0000256" key="3">
    <source>
        <dbReference type="ARBA" id="ARBA00022475"/>
    </source>
</evidence>
<dbReference type="InterPro" id="IPR044492">
    <property type="entry name" value="P_typ_ATPase_HD_dom"/>
</dbReference>
<keyword evidence="6 14" id="KW-0479">Metal-binding</keyword>
<evidence type="ECO:0000256" key="4">
    <source>
        <dbReference type="ARBA" id="ARBA00022553"/>
    </source>
</evidence>
<evidence type="ECO:0000313" key="17">
    <source>
        <dbReference type="EMBL" id="QGU85930.1"/>
    </source>
</evidence>
<dbReference type="Gene3D" id="3.30.70.100">
    <property type="match status" value="1"/>
</dbReference>
<dbReference type="Gene3D" id="3.40.1110.10">
    <property type="entry name" value="Calcium-transporting ATPase, cytoplasmic domain N"/>
    <property type="match status" value="1"/>
</dbReference>
<dbReference type="PROSITE" id="PS50846">
    <property type="entry name" value="HMA_2"/>
    <property type="match status" value="1"/>
</dbReference>
<dbReference type="PRINTS" id="PR00119">
    <property type="entry name" value="CATATPASE"/>
</dbReference>
<dbReference type="GO" id="GO:0016463">
    <property type="term" value="F:P-type zinc transporter activity"/>
    <property type="evidence" value="ECO:0007669"/>
    <property type="project" value="UniProtKB-EC"/>
</dbReference>
<dbReference type="NCBIfam" id="TIGR01494">
    <property type="entry name" value="ATPase_P-type"/>
    <property type="match status" value="1"/>
</dbReference>
<dbReference type="SFLD" id="SFLDS00003">
    <property type="entry name" value="Haloacid_Dehalogenase"/>
    <property type="match status" value="1"/>
</dbReference>
<dbReference type="Pfam" id="PF00122">
    <property type="entry name" value="E1-E2_ATPase"/>
    <property type="match status" value="1"/>
</dbReference>
<dbReference type="Pfam" id="PF00403">
    <property type="entry name" value="HMA"/>
    <property type="match status" value="1"/>
</dbReference>
<dbReference type="Proteomes" id="UP000424752">
    <property type="component" value="Chromosome"/>
</dbReference>
<organism evidence="17 18">
    <name type="scientific">Erwinia sorbitola</name>
    <dbReference type="NCBI Taxonomy" id="2681984"/>
    <lineage>
        <taxon>Bacteria</taxon>
        <taxon>Pseudomonadati</taxon>
        <taxon>Pseudomonadota</taxon>
        <taxon>Gammaproteobacteria</taxon>
        <taxon>Enterobacterales</taxon>
        <taxon>Erwiniaceae</taxon>
        <taxon>Erwinia</taxon>
    </lineage>
</organism>
<feature type="domain" description="HMA" evidence="15">
    <location>
        <begin position="66"/>
        <end position="130"/>
    </location>
</feature>
<dbReference type="Pfam" id="PF00702">
    <property type="entry name" value="Hydrolase"/>
    <property type="match status" value="1"/>
</dbReference>
<evidence type="ECO:0000313" key="18">
    <source>
        <dbReference type="Proteomes" id="UP000424752"/>
    </source>
</evidence>
<reference evidence="17 18" key="2">
    <citation type="submission" date="2019-12" db="EMBL/GenBank/DDBJ databases">
        <title>Erwinia sp. nov., isolated from droppings of birds in the Qinghai-Tiebt plateau of China.</title>
        <authorList>
            <person name="Ge Y."/>
        </authorList>
    </citation>
    <scope>NUCLEOTIDE SEQUENCE [LARGE SCALE GENOMIC DNA]</scope>
    <source>
        <strain evidence="17 18">J780</strain>
    </source>
</reference>
<name>A0A6I6EVA4_9GAMM</name>
<evidence type="ECO:0000256" key="13">
    <source>
        <dbReference type="ARBA" id="ARBA00047308"/>
    </source>
</evidence>
<protein>
    <recommendedName>
        <fullName evidence="12">P-type Zn(2+) transporter</fullName>
        <ecNumber evidence="12">7.2.2.12</ecNumber>
    </recommendedName>
</protein>
<gene>
    <name evidence="16" type="ORF">GK011_19300</name>
    <name evidence="17" type="ORF">GN242_01225</name>
</gene>
<dbReference type="PANTHER" id="PTHR48085">
    <property type="entry name" value="CADMIUM/ZINC-TRANSPORTING ATPASE HMA2-RELATED"/>
    <property type="match status" value="1"/>
</dbReference>
<evidence type="ECO:0000259" key="15">
    <source>
        <dbReference type="PROSITE" id="PS50846"/>
    </source>
</evidence>
<dbReference type="SFLD" id="SFLDF00027">
    <property type="entry name" value="p-type_atpase"/>
    <property type="match status" value="1"/>
</dbReference>
<dbReference type="SUPFAM" id="SSF81653">
    <property type="entry name" value="Calcium ATPase, transduction domain A"/>
    <property type="match status" value="1"/>
</dbReference>
<dbReference type="Gene3D" id="2.70.150.10">
    <property type="entry name" value="Calcium-transporting ATPase, cytoplasmic transduction domain A"/>
    <property type="match status" value="1"/>
</dbReference>
<dbReference type="CDD" id="cd00371">
    <property type="entry name" value="HMA"/>
    <property type="match status" value="1"/>
</dbReference>
<feature type="transmembrane region" description="Helical" evidence="14">
    <location>
        <begin position="709"/>
        <end position="727"/>
    </location>
</feature>
<dbReference type="SUPFAM" id="SSF55008">
    <property type="entry name" value="HMA, heavy metal-associated domain"/>
    <property type="match status" value="1"/>
</dbReference>
<dbReference type="EMBL" id="CP046509">
    <property type="protein sequence ID" value="QGU85930.1"/>
    <property type="molecule type" value="Genomic_DNA"/>
</dbReference>
<dbReference type="NCBIfam" id="NF008262">
    <property type="entry name" value="PRK11033.1"/>
    <property type="match status" value="1"/>
</dbReference>
<evidence type="ECO:0000256" key="9">
    <source>
        <dbReference type="ARBA" id="ARBA00022967"/>
    </source>
</evidence>
<evidence type="ECO:0000256" key="6">
    <source>
        <dbReference type="ARBA" id="ARBA00022723"/>
    </source>
</evidence>